<keyword evidence="2 12" id="KW-0479">Metal-binding</keyword>
<dbReference type="Gene3D" id="1.10.400.10">
    <property type="entry name" value="GI Alpha 1, domain 2-like"/>
    <property type="match status" value="1"/>
</dbReference>
<evidence type="ECO:0000256" key="11">
    <source>
        <dbReference type="PIRSR" id="PIRSR601019-1"/>
    </source>
</evidence>
<evidence type="ECO:0000256" key="2">
    <source>
        <dbReference type="ARBA" id="ARBA00022723"/>
    </source>
</evidence>
<dbReference type="Gene3D" id="3.40.50.300">
    <property type="entry name" value="P-loop containing nucleotide triphosphate hydrolases"/>
    <property type="match status" value="1"/>
</dbReference>
<keyword evidence="7 11" id="KW-0342">GTP-binding</keyword>
<dbReference type="InterPro" id="IPR027417">
    <property type="entry name" value="P-loop_NTPase"/>
</dbReference>
<dbReference type="InterPro" id="IPR011025">
    <property type="entry name" value="GproteinA_insert"/>
</dbReference>
<evidence type="ECO:0000313" key="14">
    <source>
        <dbReference type="EMBL" id="KAL0408016.1"/>
    </source>
</evidence>
<dbReference type="SUPFAM" id="SSF47895">
    <property type="entry name" value="Transducin (alpha subunit), insertion domain"/>
    <property type="match status" value="1"/>
</dbReference>
<keyword evidence="4" id="KW-0863">Zinc-finger</keyword>
<dbReference type="SMART" id="SM00275">
    <property type="entry name" value="G_alpha"/>
    <property type="match status" value="1"/>
</dbReference>
<keyword evidence="12" id="KW-0460">Magnesium</keyword>
<evidence type="ECO:0000256" key="3">
    <source>
        <dbReference type="ARBA" id="ARBA00022741"/>
    </source>
</evidence>
<dbReference type="SUPFAM" id="SSF52540">
    <property type="entry name" value="P-loop containing nucleoside triphosphate hydrolases"/>
    <property type="match status" value="1"/>
</dbReference>
<feature type="binding site" evidence="11">
    <location>
        <position position="601"/>
    </location>
    <ligand>
        <name>GTP</name>
        <dbReference type="ChEBI" id="CHEBI:37565"/>
    </ligand>
</feature>
<dbReference type="GO" id="GO:0008270">
    <property type="term" value="F:zinc ion binding"/>
    <property type="evidence" value="ECO:0007669"/>
    <property type="project" value="UniProtKB-KW"/>
</dbReference>
<feature type="region of interest" description="Disordered" evidence="13">
    <location>
        <begin position="632"/>
        <end position="651"/>
    </location>
</feature>
<dbReference type="GO" id="GO:0005634">
    <property type="term" value="C:nucleus"/>
    <property type="evidence" value="ECO:0007669"/>
    <property type="project" value="UniProtKB-SubCell"/>
</dbReference>
<feature type="binding site" evidence="12">
    <location>
        <position position="418"/>
    </location>
    <ligand>
        <name>Mg(2+)</name>
        <dbReference type="ChEBI" id="CHEBI:18420"/>
    </ligand>
</feature>
<dbReference type="GO" id="GO:0001664">
    <property type="term" value="F:G protein-coupled receptor binding"/>
    <property type="evidence" value="ECO:0007669"/>
    <property type="project" value="TreeGrafter"/>
</dbReference>
<feature type="binding site" evidence="11">
    <location>
        <begin position="535"/>
        <end position="538"/>
    </location>
    <ligand>
        <name>GTP</name>
        <dbReference type="ChEBI" id="CHEBI:37565"/>
    </ligand>
</feature>
<evidence type="ECO:0000256" key="9">
    <source>
        <dbReference type="ARBA" id="ARBA00023242"/>
    </source>
</evidence>
<evidence type="ECO:0000256" key="7">
    <source>
        <dbReference type="ARBA" id="ARBA00023134"/>
    </source>
</evidence>
<evidence type="ECO:0000256" key="8">
    <source>
        <dbReference type="ARBA" id="ARBA00023224"/>
    </source>
</evidence>
<dbReference type="GO" id="GO:0005525">
    <property type="term" value="F:GTP binding"/>
    <property type="evidence" value="ECO:0007669"/>
    <property type="project" value="UniProtKB-KW"/>
</dbReference>
<feature type="compositionally biased region" description="Polar residues" evidence="13">
    <location>
        <begin position="636"/>
        <end position="651"/>
    </location>
</feature>
<dbReference type="GO" id="GO:0031683">
    <property type="term" value="F:G-protein beta/gamma-subunit complex binding"/>
    <property type="evidence" value="ECO:0007669"/>
    <property type="project" value="InterPro"/>
</dbReference>
<dbReference type="PANTHER" id="PTHR10218">
    <property type="entry name" value="GTP-BINDING PROTEIN ALPHA SUBUNIT"/>
    <property type="match status" value="1"/>
</dbReference>
<evidence type="ECO:0000256" key="4">
    <source>
        <dbReference type="ARBA" id="ARBA00022771"/>
    </source>
</evidence>
<dbReference type="GO" id="GO:0003924">
    <property type="term" value="F:GTPase activity"/>
    <property type="evidence" value="ECO:0007669"/>
    <property type="project" value="InterPro"/>
</dbReference>
<dbReference type="EMBL" id="JACGWJ010000007">
    <property type="protein sequence ID" value="KAL0408016.1"/>
    <property type="molecule type" value="Genomic_DNA"/>
</dbReference>
<evidence type="ECO:0000256" key="1">
    <source>
        <dbReference type="ARBA" id="ARBA00004123"/>
    </source>
</evidence>
<dbReference type="GO" id="GO:0005834">
    <property type="term" value="C:heterotrimeric G-protein complex"/>
    <property type="evidence" value="ECO:0007669"/>
    <property type="project" value="TreeGrafter"/>
</dbReference>
<comment type="caution">
    <text evidence="14">The sequence shown here is derived from an EMBL/GenBank/DDBJ whole genome shotgun (WGS) entry which is preliminary data.</text>
</comment>
<dbReference type="AlphaFoldDB" id="A0AAW2TX07"/>
<protein>
    <submittedName>
        <fullName evidence="14">Extra-large guanine nucleotide-binding protein 3</fullName>
    </submittedName>
</protein>
<feature type="region of interest" description="Disordered" evidence="13">
    <location>
        <begin position="296"/>
        <end position="321"/>
    </location>
</feature>
<feature type="binding site" evidence="12">
    <location>
        <position position="248"/>
    </location>
    <ligand>
        <name>Mg(2+)</name>
        <dbReference type="ChEBI" id="CHEBI:18420"/>
    </ligand>
</feature>
<dbReference type="CDD" id="cd00066">
    <property type="entry name" value="G-alpha"/>
    <property type="match status" value="1"/>
</dbReference>
<dbReference type="PANTHER" id="PTHR10218:SF334">
    <property type="entry name" value="EXTRA-LARGE GUANINE NUCLEOTIDE-BINDING PROTEIN 3"/>
    <property type="match status" value="1"/>
</dbReference>
<feature type="binding site" evidence="11">
    <location>
        <begin position="412"/>
        <end position="418"/>
    </location>
    <ligand>
        <name>GTP</name>
        <dbReference type="ChEBI" id="CHEBI:37565"/>
    </ligand>
</feature>
<dbReference type="GO" id="GO:0007188">
    <property type="term" value="P:adenylate cyclase-modulating G protein-coupled receptor signaling pathway"/>
    <property type="evidence" value="ECO:0007669"/>
    <property type="project" value="TreeGrafter"/>
</dbReference>
<keyword evidence="6" id="KW-0106">Calcium</keyword>
<comment type="similarity">
    <text evidence="10">Belongs to the G-alpha family. XLG subfamily.</text>
</comment>
<dbReference type="PRINTS" id="PR00318">
    <property type="entry name" value="GPROTEINA"/>
</dbReference>
<accession>A0AAW2TX07</accession>
<dbReference type="FunFam" id="1.10.400.10:FF:000005">
    <property type="entry name" value="Extra-large guanine nucleotide-binding protein 3"/>
    <property type="match status" value="1"/>
</dbReference>
<reference evidence="14" key="2">
    <citation type="journal article" date="2024" name="Plant">
        <title>Genomic evolution and insights into agronomic trait innovations of Sesamum species.</title>
        <authorList>
            <person name="Miao H."/>
            <person name="Wang L."/>
            <person name="Qu L."/>
            <person name="Liu H."/>
            <person name="Sun Y."/>
            <person name="Le M."/>
            <person name="Wang Q."/>
            <person name="Wei S."/>
            <person name="Zheng Y."/>
            <person name="Lin W."/>
            <person name="Duan Y."/>
            <person name="Cao H."/>
            <person name="Xiong S."/>
            <person name="Wang X."/>
            <person name="Wei L."/>
            <person name="Li C."/>
            <person name="Ma Q."/>
            <person name="Ju M."/>
            <person name="Zhao R."/>
            <person name="Li G."/>
            <person name="Mu C."/>
            <person name="Tian Q."/>
            <person name="Mei H."/>
            <person name="Zhang T."/>
            <person name="Gao T."/>
            <person name="Zhang H."/>
        </authorList>
    </citation>
    <scope>NUCLEOTIDE SEQUENCE</scope>
    <source>
        <strain evidence="14">G02</strain>
    </source>
</reference>
<evidence type="ECO:0000256" key="5">
    <source>
        <dbReference type="ARBA" id="ARBA00022833"/>
    </source>
</evidence>
<evidence type="ECO:0000256" key="6">
    <source>
        <dbReference type="ARBA" id="ARBA00022837"/>
    </source>
</evidence>
<keyword evidence="9" id="KW-0539">Nucleus</keyword>
<dbReference type="FunFam" id="3.40.50.300:FF:001044">
    <property type="entry name" value="Extra-large guanine nucleotide-binding protein 3"/>
    <property type="match status" value="1"/>
</dbReference>
<evidence type="ECO:0000256" key="12">
    <source>
        <dbReference type="PIRSR" id="PIRSR601019-2"/>
    </source>
</evidence>
<keyword evidence="3 11" id="KW-0547">Nucleotide-binding</keyword>
<gene>
    <name evidence="14" type="ORF">Sradi_1736000</name>
</gene>
<dbReference type="InterPro" id="IPR001019">
    <property type="entry name" value="Gprotein_alpha_su"/>
</dbReference>
<organism evidence="14">
    <name type="scientific">Sesamum radiatum</name>
    <name type="common">Black benniseed</name>
    <dbReference type="NCBI Taxonomy" id="300843"/>
    <lineage>
        <taxon>Eukaryota</taxon>
        <taxon>Viridiplantae</taxon>
        <taxon>Streptophyta</taxon>
        <taxon>Embryophyta</taxon>
        <taxon>Tracheophyta</taxon>
        <taxon>Spermatophyta</taxon>
        <taxon>Magnoliopsida</taxon>
        <taxon>eudicotyledons</taxon>
        <taxon>Gunneridae</taxon>
        <taxon>Pentapetalae</taxon>
        <taxon>asterids</taxon>
        <taxon>lamiids</taxon>
        <taxon>Lamiales</taxon>
        <taxon>Pedaliaceae</taxon>
        <taxon>Sesamum</taxon>
    </lineage>
</organism>
<reference evidence="14" key="1">
    <citation type="submission" date="2020-06" db="EMBL/GenBank/DDBJ databases">
        <authorList>
            <person name="Li T."/>
            <person name="Hu X."/>
            <person name="Zhang T."/>
            <person name="Song X."/>
            <person name="Zhang H."/>
            <person name="Dai N."/>
            <person name="Sheng W."/>
            <person name="Hou X."/>
            <person name="Wei L."/>
        </authorList>
    </citation>
    <scope>NUCLEOTIDE SEQUENCE</scope>
    <source>
        <strain evidence="14">G02</strain>
        <tissue evidence="14">Leaf</tissue>
    </source>
</reference>
<dbReference type="GO" id="GO:0005737">
    <property type="term" value="C:cytoplasm"/>
    <property type="evidence" value="ECO:0007669"/>
    <property type="project" value="TreeGrafter"/>
</dbReference>
<name>A0AAW2TX07_SESRA</name>
<dbReference type="Pfam" id="PF00503">
    <property type="entry name" value="G-alpha"/>
    <property type="match status" value="1"/>
</dbReference>
<comment type="subcellular location">
    <subcellularLocation>
        <location evidence="1">Nucleus</location>
    </subcellularLocation>
</comment>
<keyword evidence="5" id="KW-0862">Zinc</keyword>
<evidence type="ECO:0000256" key="13">
    <source>
        <dbReference type="SAM" id="MobiDB-lite"/>
    </source>
</evidence>
<dbReference type="PROSITE" id="PS51882">
    <property type="entry name" value="G_ALPHA"/>
    <property type="match status" value="1"/>
</dbReference>
<keyword evidence="8" id="KW-0807">Transducer</keyword>
<evidence type="ECO:0000256" key="10">
    <source>
        <dbReference type="ARBA" id="ARBA00060880"/>
    </source>
</evidence>
<proteinExistence type="inferred from homology"/>
<sequence length="651" mass="74677">MGSMPEGRKCVTCIGEPIDESKRSKLGKHSRVLSRLLSPLEVKHIMKAEKECAANQLRPEQLIVNGYPLKPEEMAELFGCPLPPRKLKPGRYWYDKESGLWGKEGEKPDRIISSNLNFTGKLSPHASNGNTEISFPRSSLSMRCFCLYSQIVLGLTPQLANVQCPRDTHFWVYDDGRYEEEGQNNIRGNIWEKASTRFVCSLFSLPVPQGQPQGHRDEPSNYTTVPNYLEQKKIQKLLLLGLQGSGTSTIFKQAKFLYGSKFTPEELQDIKLMIQSNMYKYLSILLDGRERFEEEAISQSKGRGSDDIVSESGEGTDSNERNQCIYSLNPRLKHFSDWLLDIIATGDLDAFFPAATREYAPLVEEVWRDPAIQETYRRKNELHFLPDVAEYFLSRAVEISSNEYEPSDRDILYAEGVTQGNGLAFMEFTMDDRSPMSETYAENLESAPPPLTKYQLIRVNAKGMNEGCKWVEMFEDVRAVVFCVALSDYDQVWISPESSGSGVLLQNKMIQSKQLFETMIKHPCFKDTPFVLILNKYDLFEDKINRVPLGTCEWFTDFSPVRPHNNNQSLAHQAYFYVAMKFKDLYASLTGRKLFVWQTRARDRPTVDEAFKYIREVVRWDDEKEENYYGGAEDSFYSTTDVSSSPFVRQE</sequence>